<keyword evidence="1" id="KW-0812">Transmembrane</keyword>
<comment type="caution">
    <text evidence="2">The sequence shown here is derived from an EMBL/GenBank/DDBJ whole genome shotgun (WGS) entry which is preliminary data.</text>
</comment>
<keyword evidence="1" id="KW-1133">Transmembrane helix</keyword>
<dbReference type="Proteomes" id="UP001153642">
    <property type="component" value="Unassembled WGS sequence"/>
</dbReference>
<feature type="transmembrane region" description="Helical" evidence="1">
    <location>
        <begin position="46"/>
        <end position="64"/>
    </location>
</feature>
<sequence length="224" mass="25448">MALNKTEKLGYALLGIILIYSLYLGFTNPDYFNNTYAAEDHTVENGTAFMLLCISLLCLVRLFTISKGKSITWKLGVLLFAIVFFFGAGEEISWGQRIFGIESGEYFLQHNAQKETNLHNLVVGDTKINKIIFSQLLMIGMVVYLLAVPLMYRKMGWVKNLADKFAVPVVKWHQTIAFIAATVAVALIPADRKWEVYELAFGLIFFLIFLYPLNGYLFKKGQFN</sequence>
<keyword evidence="1" id="KW-0472">Membrane</keyword>
<reference evidence="2" key="1">
    <citation type="submission" date="2022-11" db="EMBL/GenBank/DDBJ databases">
        <title>High-quality draft genome sequence of Galbibacter sp. strain CMA-7.</title>
        <authorList>
            <person name="Wei L."/>
            <person name="Dong C."/>
            <person name="Shao Z."/>
        </authorList>
    </citation>
    <scope>NUCLEOTIDE SEQUENCE</scope>
    <source>
        <strain evidence="2">CMA-7</strain>
    </source>
</reference>
<evidence type="ECO:0000256" key="1">
    <source>
        <dbReference type="SAM" id="Phobius"/>
    </source>
</evidence>
<evidence type="ECO:0000313" key="2">
    <source>
        <dbReference type="EMBL" id="MDG3586904.1"/>
    </source>
</evidence>
<feature type="transmembrane region" description="Helical" evidence="1">
    <location>
        <begin position="131"/>
        <end position="152"/>
    </location>
</feature>
<feature type="transmembrane region" description="Helical" evidence="1">
    <location>
        <begin position="71"/>
        <end position="89"/>
    </location>
</feature>
<dbReference type="EMBL" id="JAPMUA010000005">
    <property type="protein sequence ID" value="MDG3586904.1"/>
    <property type="molecule type" value="Genomic_DNA"/>
</dbReference>
<accession>A0ABT6FUG6</accession>
<evidence type="ECO:0000313" key="3">
    <source>
        <dbReference type="Proteomes" id="UP001153642"/>
    </source>
</evidence>
<dbReference type="RefSeq" id="WP_277900828.1">
    <property type="nucleotide sequence ID" value="NZ_JAPMUA010000005.1"/>
</dbReference>
<feature type="transmembrane region" description="Helical" evidence="1">
    <location>
        <begin position="196"/>
        <end position="218"/>
    </location>
</feature>
<name>A0ABT6FUG6_9FLAO</name>
<protein>
    <submittedName>
        <fullName evidence="2">Uncharacterized protein</fullName>
    </submittedName>
</protein>
<keyword evidence="3" id="KW-1185">Reference proteome</keyword>
<feature type="transmembrane region" description="Helical" evidence="1">
    <location>
        <begin position="172"/>
        <end position="190"/>
    </location>
</feature>
<gene>
    <name evidence="2" type="ORF">OSR52_13600</name>
</gene>
<proteinExistence type="predicted"/>
<feature type="transmembrane region" description="Helical" evidence="1">
    <location>
        <begin position="9"/>
        <end position="26"/>
    </location>
</feature>
<organism evidence="2 3">
    <name type="scientific">Galbibacter pacificus</name>
    <dbReference type="NCBI Taxonomy" id="2996052"/>
    <lineage>
        <taxon>Bacteria</taxon>
        <taxon>Pseudomonadati</taxon>
        <taxon>Bacteroidota</taxon>
        <taxon>Flavobacteriia</taxon>
        <taxon>Flavobacteriales</taxon>
        <taxon>Flavobacteriaceae</taxon>
        <taxon>Galbibacter</taxon>
    </lineage>
</organism>